<comment type="subcellular location">
    <subcellularLocation>
        <location evidence="1">Cell membrane</location>
        <topology evidence="1">Multi-pass membrane protein</topology>
    </subcellularLocation>
</comment>
<comment type="similarity">
    <text evidence="6">Belongs to the ABC-4 integral membrane protein family.</text>
</comment>
<organism evidence="10 11">
    <name type="scientific">Streptomyces thermolineatus</name>
    <dbReference type="NCBI Taxonomy" id="44033"/>
    <lineage>
        <taxon>Bacteria</taxon>
        <taxon>Bacillati</taxon>
        <taxon>Actinomycetota</taxon>
        <taxon>Actinomycetes</taxon>
        <taxon>Kitasatosporales</taxon>
        <taxon>Streptomycetaceae</taxon>
        <taxon>Streptomyces</taxon>
    </lineage>
</organism>
<evidence type="ECO:0000256" key="1">
    <source>
        <dbReference type="ARBA" id="ARBA00004651"/>
    </source>
</evidence>
<protein>
    <submittedName>
        <fullName evidence="10">ABC transporter permease</fullName>
    </submittedName>
</protein>
<feature type="region of interest" description="Disordered" evidence="7">
    <location>
        <begin position="790"/>
        <end position="809"/>
    </location>
</feature>
<evidence type="ECO:0000256" key="7">
    <source>
        <dbReference type="SAM" id="MobiDB-lite"/>
    </source>
</evidence>
<feature type="transmembrane region" description="Helical" evidence="8">
    <location>
        <begin position="444"/>
        <end position="463"/>
    </location>
</feature>
<feature type="transmembrane region" description="Helical" evidence="8">
    <location>
        <begin position="1088"/>
        <end position="1111"/>
    </location>
</feature>
<feature type="domain" description="ABC3 transporter permease C-terminal" evidence="9">
    <location>
        <begin position="997"/>
        <end position="1109"/>
    </location>
</feature>
<keyword evidence="3 8" id="KW-0812">Transmembrane</keyword>
<proteinExistence type="inferred from homology"/>
<evidence type="ECO:0000256" key="3">
    <source>
        <dbReference type="ARBA" id="ARBA00022692"/>
    </source>
</evidence>
<keyword evidence="11" id="KW-1185">Reference proteome</keyword>
<evidence type="ECO:0000256" key="2">
    <source>
        <dbReference type="ARBA" id="ARBA00022475"/>
    </source>
</evidence>
<accession>A0ABN3LB27</accession>
<feature type="compositionally biased region" description="Gly residues" evidence="7">
    <location>
        <begin position="117"/>
        <end position="126"/>
    </location>
</feature>
<sequence length="1125" mass="113677">MTGFVLLRARAHRSLLAVALLTVVLTSCVLAALGAYGDAVADAGVRRALGDRSASRALLEVDADVEGRDLEELDAAVRAAAQAAYGGLPVHVGSSTRSGPFELPGTSGARTPDDADGPGGDGGGAAAAGDDRPDLTRLATLDTSRVEMVSGRVPGRPSAGEDVPVAVPEAAARRLRVGPGDRVVLADRRGGPDLRIRVTGVYRPADRDALYWRLDPLGGRGVGFSVFTTYGPLLTDPSVFASGRVAPAERSWQARADFSTATAGHVDRLRAGAQEAVERLDGGKGGEGVQVATGLPGLLSEVERSLAASRSALLAGALQLVVLAGVALLLVAGVLAGERSAERTLLRARGASRRQLAAVAVGEALLLVAPAAAAAVVLAGPLVRLAGHGSPAMAGLRVAGPVSGTSWVLAAAAAGVCVGALVAPELRRRGAPADEGTARVRRPALNAAVRAGADVALLAVAAVTYWQASREVAEGGAPGADPLLVAVPACCLLAGAVLVVRLLPPAARLAGWSARRSRGPALARWQAARRPGRFAGVLLLGVLAVATITLSAGQGASRDRSLADRADFETGADLRVTGTTTPGLGQGGVYDKVPGIEALTPAARTQVALPGGRTATVLAMDTARAADVVRMRHDQADRPLRQLLEPLHPGRPRADAAEGFVLPDGARQLRITVRLEAEGADGRRVRGPAPESLTAVVQDRYGVPYTFAAGDLAADGRARVLRLDLSGAAGPFGTPAGPLRLTQLRASRPLPQEPEQRRLTVTALRAVTAEGGVEDVPVPPRARWAAEATVDDPDFRPSPGSGRAAAEAGTPVVGGAGTVLRAAYGTGAEPPGPAGLDRTLGTVTLRAVTGPKSTSAPGARPGREAELSAVATDAFLEATGTGVGGTAVLEIPGARLTVRVTGSVRSLPTAPTHGPDAAGGAVLLDLDAVNRALLARSAGGLRPGEWWLAAEPGAARSVAAVLRARPDGVSLLVRDERAHESATDPLGAGPRSALPAVATAAAALAAAGLAVAALGSLRERADEFTVLRALGVRHRRIRAAVAAEYGLLAAATVSAGVVLGTFLAHLLVPLTVLTDGAARPVPEAVVVLPPGLVAVLAAVVAVVPLIAAAAVGRRPDAAALREGAS</sequence>
<feature type="domain" description="ABC3 transporter permease C-terminal" evidence="9">
    <location>
        <begin position="317"/>
        <end position="421"/>
    </location>
</feature>
<feature type="transmembrane region" description="Helical" evidence="8">
    <location>
        <begin position="483"/>
        <end position="503"/>
    </location>
</feature>
<feature type="transmembrane region" description="Helical" evidence="8">
    <location>
        <begin position="534"/>
        <end position="553"/>
    </location>
</feature>
<evidence type="ECO:0000256" key="6">
    <source>
        <dbReference type="ARBA" id="ARBA00038076"/>
    </source>
</evidence>
<evidence type="ECO:0000256" key="8">
    <source>
        <dbReference type="SAM" id="Phobius"/>
    </source>
</evidence>
<feature type="transmembrane region" description="Helical" evidence="8">
    <location>
        <begin position="312"/>
        <end position="335"/>
    </location>
</feature>
<feature type="transmembrane region" description="Helical" evidence="8">
    <location>
        <begin position="993"/>
        <end position="1014"/>
    </location>
</feature>
<dbReference type="PANTHER" id="PTHR30572">
    <property type="entry name" value="MEMBRANE COMPONENT OF TRANSPORTER-RELATED"/>
    <property type="match status" value="1"/>
</dbReference>
<reference evidence="10 11" key="1">
    <citation type="journal article" date="2019" name="Int. J. Syst. Evol. Microbiol.">
        <title>The Global Catalogue of Microorganisms (GCM) 10K type strain sequencing project: providing services to taxonomists for standard genome sequencing and annotation.</title>
        <authorList>
            <consortium name="The Broad Institute Genomics Platform"/>
            <consortium name="The Broad Institute Genome Sequencing Center for Infectious Disease"/>
            <person name="Wu L."/>
            <person name="Ma J."/>
        </authorList>
    </citation>
    <scope>NUCLEOTIDE SEQUENCE [LARGE SCALE GENOMIC DNA]</scope>
    <source>
        <strain evidence="10 11">JCM 6307</strain>
    </source>
</reference>
<evidence type="ECO:0000313" key="10">
    <source>
        <dbReference type="EMBL" id="GAA2479499.1"/>
    </source>
</evidence>
<evidence type="ECO:0000256" key="5">
    <source>
        <dbReference type="ARBA" id="ARBA00023136"/>
    </source>
</evidence>
<feature type="transmembrane region" description="Helical" evidence="8">
    <location>
        <begin position="1045"/>
        <end position="1068"/>
    </location>
</feature>
<dbReference type="PANTHER" id="PTHR30572:SF4">
    <property type="entry name" value="ABC TRANSPORTER PERMEASE YTRF"/>
    <property type="match status" value="1"/>
</dbReference>
<keyword evidence="4 8" id="KW-1133">Transmembrane helix</keyword>
<dbReference type="Pfam" id="PF02687">
    <property type="entry name" value="FtsX"/>
    <property type="match status" value="2"/>
</dbReference>
<dbReference type="InterPro" id="IPR003838">
    <property type="entry name" value="ABC3_permease_C"/>
</dbReference>
<dbReference type="RefSeq" id="WP_344382290.1">
    <property type="nucleotide sequence ID" value="NZ_BAAATA010000006.1"/>
</dbReference>
<feature type="region of interest" description="Disordered" evidence="7">
    <location>
        <begin position="89"/>
        <end position="134"/>
    </location>
</feature>
<name>A0ABN3LB27_9ACTN</name>
<feature type="transmembrane region" description="Helical" evidence="8">
    <location>
        <begin position="356"/>
        <end position="382"/>
    </location>
</feature>
<keyword evidence="5 8" id="KW-0472">Membrane</keyword>
<dbReference type="InterPro" id="IPR050250">
    <property type="entry name" value="Macrolide_Exporter_MacB"/>
</dbReference>
<feature type="transmembrane region" description="Helical" evidence="8">
    <location>
        <begin position="402"/>
        <end position="423"/>
    </location>
</feature>
<evidence type="ECO:0000259" key="9">
    <source>
        <dbReference type="Pfam" id="PF02687"/>
    </source>
</evidence>
<evidence type="ECO:0000313" key="11">
    <source>
        <dbReference type="Proteomes" id="UP001501358"/>
    </source>
</evidence>
<gene>
    <name evidence="10" type="ORF">GCM10010406_14630</name>
</gene>
<dbReference type="EMBL" id="BAAATA010000006">
    <property type="protein sequence ID" value="GAA2479499.1"/>
    <property type="molecule type" value="Genomic_DNA"/>
</dbReference>
<keyword evidence="2" id="KW-1003">Cell membrane</keyword>
<dbReference type="Proteomes" id="UP001501358">
    <property type="component" value="Unassembled WGS sequence"/>
</dbReference>
<evidence type="ECO:0000256" key="4">
    <source>
        <dbReference type="ARBA" id="ARBA00022989"/>
    </source>
</evidence>
<comment type="caution">
    <text evidence="10">The sequence shown here is derived from an EMBL/GenBank/DDBJ whole genome shotgun (WGS) entry which is preliminary data.</text>
</comment>